<feature type="transmembrane region" description="Helical" evidence="1">
    <location>
        <begin position="335"/>
        <end position="353"/>
    </location>
</feature>
<dbReference type="Pfam" id="PF05940">
    <property type="entry name" value="NnrS"/>
    <property type="match status" value="1"/>
</dbReference>
<dbReference type="AlphaFoldDB" id="A0A4R7B5Z0"/>
<evidence type="ECO:0000313" key="2">
    <source>
        <dbReference type="EMBL" id="TDR80094.1"/>
    </source>
</evidence>
<dbReference type="RefSeq" id="WP_133680474.1">
    <property type="nucleotide sequence ID" value="NZ_SNZP01000006.1"/>
</dbReference>
<feature type="transmembrane region" description="Helical" evidence="1">
    <location>
        <begin position="270"/>
        <end position="292"/>
    </location>
</feature>
<reference evidence="2 3" key="1">
    <citation type="submission" date="2019-03" db="EMBL/GenBank/DDBJ databases">
        <title>Genomic Encyclopedia of Type Strains, Phase III (KMG-III): the genomes of soil and plant-associated and newly described type strains.</title>
        <authorList>
            <person name="Whitman W."/>
        </authorList>
    </citation>
    <scope>NUCLEOTIDE SEQUENCE [LARGE SCALE GENOMIC DNA]</scope>
    <source>
        <strain evidence="2 3">CECT 8976</strain>
    </source>
</reference>
<protein>
    <submittedName>
        <fullName evidence="2">Uncharacterized protein involved in response to NO</fullName>
    </submittedName>
</protein>
<dbReference type="InterPro" id="IPR010266">
    <property type="entry name" value="NnrS"/>
</dbReference>
<gene>
    <name evidence="2" type="ORF">DFP86_106237</name>
</gene>
<feature type="transmembrane region" description="Helical" evidence="1">
    <location>
        <begin position="28"/>
        <end position="48"/>
    </location>
</feature>
<evidence type="ECO:0000313" key="3">
    <source>
        <dbReference type="Proteomes" id="UP000295611"/>
    </source>
</evidence>
<feature type="transmembrane region" description="Helical" evidence="1">
    <location>
        <begin position="94"/>
        <end position="112"/>
    </location>
</feature>
<keyword evidence="3" id="KW-1185">Reference proteome</keyword>
<feature type="transmembrane region" description="Helical" evidence="1">
    <location>
        <begin position="148"/>
        <end position="168"/>
    </location>
</feature>
<keyword evidence="1" id="KW-0812">Transmembrane</keyword>
<name>A0A4R7B5Z0_9NEIS</name>
<evidence type="ECO:0000256" key="1">
    <source>
        <dbReference type="SAM" id="Phobius"/>
    </source>
</evidence>
<comment type="caution">
    <text evidence="2">The sequence shown here is derived from an EMBL/GenBank/DDBJ whole genome shotgun (WGS) entry which is preliminary data.</text>
</comment>
<feature type="transmembrane region" description="Helical" evidence="1">
    <location>
        <begin position="180"/>
        <end position="198"/>
    </location>
</feature>
<keyword evidence="1" id="KW-1133">Transmembrane helix</keyword>
<dbReference type="OrthoDB" id="9770040at2"/>
<feature type="transmembrane region" description="Helical" evidence="1">
    <location>
        <begin position="304"/>
        <end position="323"/>
    </location>
</feature>
<keyword evidence="1" id="KW-0472">Membrane</keyword>
<feature type="transmembrane region" description="Helical" evidence="1">
    <location>
        <begin position="365"/>
        <end position="385"/>
    </location>
</feature>
<feature type="transmembrane region" description="Helical" evidence="1">
    <location>
        <begin position="68"/>
        <end position="87"/>
    </location>
</feature>
<sequence>MALIQIEGLHPQPTGSRWALWRLGFRPFYLLAALCAFAVVPVWLAEYGGWLPQTRGLAGLAWHVHEMLYGYTVAVVAGFLLTAVRNWTGRPTPTGWPLAGLCLLWLAARLMLPLAPTVLSIPLDLAFLPCLAWVVHRRLRHAEQRRNAFVPWLLLALATLNLLFYLALAGQLAFDPLLPLRAAMMLLVTLTVIMAGRLHPLFTRNAVAPIKQYRNDRLERYIAPLTMAVLLADLFPLSAAILVPANLIVAGLHFWRGWGWAPLATWRKPILWILHLSYLALPCALLLAVPAALGRLPWLVMEHVLGIGVLGGLTLGMMVRSALGHTGHALATGKLETLTFAALMLAVPLRVAFWLLPLPGSYRDWLWAAAACWILAFALFVWRFAPILNRPRIDGKPG</sequence>
<dbReference type="EMBL" id="SNZP01000006">
    <property type="protein sequence ID" value="TDR80094.1"/>
    <property type="molecule type" value="Genomic_DNA"/>
</dbReference>
<dbReference type="Proteomes" id="UP000295611">
    <property type="component" value="Unassembled WGS sequence"/>
</dbReference>
<accession>A0A4R7B5Z0</accession>
<organism evidence="2 3">
    <name type="scientific">Paludibacterium purpuratum</name>
    <dbReference type="NCBI Taxonomy" id="1144873"/>
    <lineage>
        <taxon>Bacteria</taxon>
        <taxon>Pseudomonadati</taxon>
        <taxon>Pseudomonadota</taxon>
        <taxon>Betaproteobacteria</taxon>
        <taxon>Neisseriales</taxon>
        <taxon>Chromobacteriaceae</taxon>
        <taxon>Paludibacterium</taxon>
    </lineage>
</organism>
<proteinExistence type="predicted"/>
<feature type="transmembrane region" description="Helical" evidence="1">
    <location>
        <begin position="118"/>
        <end position="136"/>
    </location>
</feature>